<dbReference type="Proteomes" id="UP001500630">
    <property type="component" value="Unassembled WGS sequence"/>
</dbReference>
<gene>
    <name evidence="1" type="ORF">GCM10022419_007150</name>
</gene>
<proteinExistence type="predicted"/>
<keyword evidence="2" id="KW-1185">Reference proteome</keyword>
<dbReference type="Gene3D" id="3.40.50.300">
    <property type="entry name" value="P-loop containing nucleotide triphosphate hydrolases"/>
    <property type="match status" value="1"/>
</dbReference>
<accession>A0ABP6V9N1</accession>
<name>A0ABP6V9N1_9ACTN</name>
<sequence>MIGAAMEPTPPDRGPGRVIILNGASSSGKSTLAKELQRSLDEPFMYVSSDQFVASGMLPERRDAEGPFSWWGEMRPRFFQGFHRCLPALAGAGNDLVVEHVIEFRTWRDQLSRLLAGFDVFLVGVHCDLAEIDRRERVRGDRRIGEGRGHVEVDGIHMFGPYDYEVDTTKGVSAELAESVLTAWRTRGVRRALIPLDAAGERGA</sequence>
<dbReference type="InterPro" id="IPR027417">
    <property type="entry name" value="P-loop_NTPase"/>
</dbReference>
<evidence type="ECO:0008006" key="3">
    <source>
        <dbReference type="Google" id="ProtNLM"/>
    </source>
</evidence>
<dbReference type="InterPro" id="IPR012853">
    <property type="entry name" value="CPT"/>
</dbReference>
<dbReference type="PIRSF" id="PIRSF007531">
    <property type="entry name" value="CPT"/>
    <property type="match status" value="1"/>
</dbReference>
<reference evidence="2" key="1">
    <citation type="journal article" date="2019" name="Int. J. Syst. Evol. Microbiol.">
        <title>The Global Catalogue of Microorganisms (GCM) 10K type strain sequencing project: providing services to taxonomists for standard genome sequencing and annotation.</title>
        <authorList>
            <consortium name="The Broad Institute Genomics Platform"/>
            <consortium name="The Broad Institute Genome Sequencing Center for Infectious Disease"/>
            <person name="Wu L."/>
            <person name="Ma J."/>
        </authorList>
    </citation>
    <scope>NUCLEOTIDE SEQUENCE [LARGE SCALE GENOMIC DNA]</scope>
    <source>
        <strain evidence="2">JCM 17326</strain>
    </source>
</reference>
<comment type="caution">
    <text evidence="1">The sequence shown here is derived from an EMBL/GenBank/DDBJ whole genome shotgun (WGS) entry which is preliminary data.</text>
</comment>
<dbReference type="SUPFAM" id="SSF52540">
    <property type="entry name" value="P-loop containing nucleoside triphosphate hydrolases"/>
    <property type="match status" value="1"/>
</dbReference>
<protein>
    <recommendedName>
        <fullName evidence="3">Chloramphenicol phosphotransferase</fullName>
    </recommendedName>
</protein>
<dbReference type="Pfam" id="PF07931">
    <property type="entry name" value="CPT"/>
    <property type="match status" value="1"/>
</dbReference>
<organism evidence="1 2">
    <name type="scientific">Nonomuraea rosea</name>
    <dbReference type="NCBI Taxonomy" id="638574"/>
    <lineage>
        <taxon>Bacteria</taxon>
        <taxon>Bacillati</taxon>
        <taxon>Actinomycetota</taxon>
        <taxon>Actinomycetes</taxon>
        <taxon>Streptosporangiales</taxon>
        <taxon>Streptosporangiaceae</taxon>
        <taxon>Nonomuraea</taxon>
    </lineage>
</organism>
<evidence type="ECO:0000313" key="1">
    <source>
        <dbReference type="EMBL" id="GAA3530704.1"/>
    </source>
</evidence>
<dbReference type="EMBL" id="BAABDQ010000001">
    <property type="protein sequence ID" value="GAA3530704.1"/>
    <property type="molecule type" value="Genomic_DNA"/>
</dbReference>
<evidence type="ECO:0000313" key="2">
    <source>
        <dbReference type="Proteomes" id="UP001500630"/>
    </source>
</evidence>